<feature type="coiled-coil region" evidence="4">
    <location>
        <begin position="223"/>
        <end position="257"/>
    </location>
</feature>
<evidence type="ECO:0000256" key="2">
    <source>
        <dbReference type="ARBA" id="ARBA00023125"/>
    </source>
</evidence>
<dbReference type="CDD" id="cd00093">
    <property type="entry name" value="HTH_XRE"/>
    <property type="match status" value="1"/>
</dbReference>
<organism evidence="6 7">
    <name type="scientific">Glossina brevipalpis</name>
    <dbReference type="NCBI Taxonomy" id="37001"/>
    <lineage>
        <taxon>Eukaryota</taxon>
        <taxon>Metazoa</taxon>
        <taxon>Ecdysozoa</taxon>
        <taxon>Arthropoda</taxon>
        <taxon>Hexapoda</taxon>
        <taxon>Insecta</taxon>
        <taxon>Pterygota</taxon>
        <taxon>Neoptera</taxon>
        <taxon>Endopterygota</taxon>
        <taxon>Diptera</taxon>
        <taxon>Brachycera</taxon>
        <taxon>Muscomorpha</taxon>
        <taxon>Hippoboscoidea</taxon>
        <taxon>Glossinidae</taxon>
        <taxon>Glossina</taxon>
    </lineage>
</organism>
<dbReference type="GO" id="GO:0006357">
    <property type="term" value="P:regulation of transcription by RNA polymerase II"/>
    <property type="evidence" value="ECO:0007669"/>
    <property type="project" value="UniProtKB-ARBA"/>
</dbReference>
<evidence type="ECO:0000256" key="1">
    <source>
        <dbReference type="ARBA" id="ARBA00023015"/>
    </source>
</evidence>
<reference evidence="7" key="1">
    <citation type="submission" date="2014-03" db="EMBL/GenBank/DDBJ databases">
        <authorList>
            <person name="Aksoy S."/>
            <person name="Warren W."/>
            <person name="Wilson R.K."/>
        </authorList>
    </citation>
    <scope>NUCLEOTIDE SEQUENCE [LARGE SCALE GENOMIC DNA]</scope>
    <source>
        <strain evidence="7">IAEA</strain>
    </source>
</reference>
<evidence type="ECO:0000256" key="4">
    <source>
        <dbReference type="SAM" id="Coils"/>
    </source>
</evidence>
<proteinExistence type="predicted"/>
<sequence length="753" mass="84110">MALKIVKASQPIEVKNLITCLYAPPGLGKTSMAFTADSPVLLDFDNGAYRSQFRKDTVQIANWSEIEQITAADLATYNTVVVDTAGRALDSLSAELIRKNPKFKGIGGQLSLQGFGALKAGFSGWLNLLKSFGKDIILIAHMEEKQVGEDLVERLDIQGGSKGEIYKVADVMGRIRIEGSGQNTKRLLDFNPSASGFGKNPAQLPAQEVPHFSQCPDYLSAIISTIKQELNKQSEEARKSQENLQRLRVDLQCLESEEDFQDAVEHFREALSEHKHLLNEIAKSKGFAFNKDEGGGLMIRISATNLEAFRRWKANPDAELNEIINYLLKKTPPTEAMAAGSAFHKVLEKASLGELNIEQMDGFTFDFSKIESEIALPETRERKITRQQMVNGERVTFVGIVDAMDATTIYDHKLTGSLDPENYTDSLQWRCYLDWFSARKFTYNLFSKYQPAANPGTYLIKHFPRFNHLKTAREDTPQIRAAAVCPPTTLIANRNGSIPQNLINHKLIIKITDSAKDHRAEFTNRLLEASLDAGVAGRGLGKRITDALAEQGIKISGPAVWKWLNGEAVPDSSNILALSKWLNVRPEWLEYGRGCKTPDGVNIHHITEKPIQEWHNLTPLDSDEVEIPFFKSIELAAGTGMCENEDYNGFKLRFSRATLRRYDAEASNVVAFPVHGDSMSPIIPDSSTVIVDKGHLRITDGGIYAIEQGELFRVKLLYRRPGNRLVIKSYNSDEFPDEEYETDSINIIGRVIN</sequence>
<dbReference type="PANTHER" id="PTHR40661">
    <property type="match status" value="1"/>
</dbReference>
<dbReference type="GO" id="GO:0003677">
    <property type="term" value="F:DNA binding"/>
    <property type="evidence" value="ECO:0007669"/>
    <property type="project" value="UniProtKB-KW"/>
</dbReference>
<dbReference type="InterPro" id="IPR039418">
    <property type="entry name" value="LexA-like"/>
</dbReference>
<evidence type="ECO:0000313" key="7">
    <source>
        <dbReference type="Proteomes" id="UP000091820"/>
    </source>
</evidence>
<dbReference type="AlphaFoldDB" id="A0A1A9WSH4"/>
<dbReference type="Proteomes" id="UP000091820">
    <property type="component" value="Unassembled WGS sequence"/>
</dbReference>
<name>A0A1A9WSH4_9MUSC</name>
<dbReference type="VEuPathDB" id="VectorBase:GBRI030403"/>
<evidence type="ECO:0000313" key="6">
    <source>
        <dbReference type="EnsemblMetazoa" id="GBRI030403-PA"/>
    </source>
</evidence>
<dbReference type="InterPro" id="IPR001387">
    <property type="entry name" value="Cro/C1-type_HTH"/>
</dbReference>
<keyword evidence="7" id="KW-1185">Reference proteome</keyword>
<dbReference type="Pfam" id="PF13479">
    <property type="entry name" value="AAA_24"/>
    <property type="match status" value="1"/>
</dbReference>
<dbReference type="Gene3D" id="2.10.109.10">
    <property type="entry name" value="Umud Fragment, subunit A"/>
    <property type="match status" value="1"/>
</dbReference>
<keyword evidence="2" id="KW-0238">DNA-binding</keyword>
<dbReference type="PROSITE" id="PS50943">
    <property type="entry name" value="HTH_CROC1"/>
    <property type="match status" value="1"/>
</dbReference>
<evidence type="ECO:0000259" key="5">
    <source>
        <dbReference type="PROSITE" id="PS50943"/>
    </source>
</evidence>
<keyword evidence="4" id="KW-0175">Coiled coil</keyword>
<dbReference type="Pfam" id="PF00717">
    <property type="entry name" value="Peptidase_S24"/>
    <property type="match status" value="1"/>
</dbReference>
<keyword evidence="3" id="KW-0804">Transcription</keyword>
<feature type="domain" description="HTH cro/C1-type" evidence="5">
    <location>
        <begin position="555"/>
        <end position="589"/>
    </location>
</feature>
<dbReference type="EnsemblMetazoa" id="GBRI030403-RA">
    <property type="protein sequence ID" value="GBRI030403-PA"/>
    <property type="gene ID" value="GBRI030403"/>
</dbReference>
<keyword evidence="1" id="KW-0805">Transcription regulation</keyword>
<dbReference type="InterPro" id="IPR010982">
    <property type="entry name" value="Lambda_DNA-bd_dom_sf"/>
</dbReference>
<dbReference type="CDD" id="cd06529">
    <property type="entry name" value="S24_LexA-like"/>
    <property type="match status" value="1"/>
</dbReference>
<evidence type="ECO:0000256" key="3">
    <source>
        <dbReference type="ARBA" id="ARBA00023163"/>
    </source>
</evidence>
<dbReference type="Gene3D" id="1.10.260.40">
    <property type="entry name" value="lambda repressor-like DNA-binding domains"/>
    <property type="match status" value="1"/>
</dbReference>
<reference evidence="6" key="2">
    <citation type="submission" date="2020-05" db="UniProtKB">
        <authorList>
            <consortium name="EnsemblMetazoa"/>
        </authorList>
    </citation>
    <scope>IDENTIFICATION</scope>
    <source>
        <strain evidence="6">IAEA</strain>
    </source>
</reference>
<protein>
    <recommendedName>
        <fullName evidence="5">HTH cro/C1-type domain-containing protein</fullName>
    </recommendedName>
</protein>
<dbReference type="PANTHER" id="PTHR40661:SF2">
    <property type="entry name" value="HTH-TYPE TRANSCRIPTIONAL REGULATOR PRTR"/>
    <property type="match status" value="1"/>
</dbReference>
<accession>A0A1A9WSH4</accession>
<dbReference type="SUPFAM" id="SSF51306">
    <property type="entry name" value="LexA/Signal peptidase"/>
    <property type="match status" value="1"/>
</dbReference>
<dbReference type="InterPro" id="IPR036286">
    <property type="entry name" value="LexA/Signal_pep-like_sf"/>
</dbReference>
<dbReference type="InterPro" id="IPR015927">
    <property type="entry name" value="Peptidase_S24_S26A/B/C"/>
</dbReference>